<name>A0ABD3JW65_EUCGL</name>
<dbReference type="Pfam" id="PF01048">
    <property type="entry name" value="PNP_UDP_1"/>
    <property type="match status" value="1"/>
</dbReference>
<dbReference type="AlphaFoldDB" id="A0ABD3JW65"/>
<keyword evidence="3" id="KW-1185">Reference proteome</keyword>
<reference evidence="2 3" key="1">
    <citation type="submission" date="2024-11" db="EMBL/GenBank/DDBJ databases">
        <title>Chromosome-level genome assembly of Eucalyptus globulus Labill. provides insights into its genome evolution.</title>
        <authorList>
            <person name="Li X."/>
        </authorList>
    </citation>
    <scope>NUCLEOTIDE SEQUENCE [LARGE SCALE GENOMIC DNA]</scope>
    <source>
        <strain evidence="2">CL2024</strain>
        <tissue evidence="2">Fresh tender leaves</tissue>
    </source>
</reference>
<organism evidence="2 3">
    <name type="scientific">Eucalyptus globulus</name>
    <name type="common">Tasmanian blue gum</name>
    <dbReference type="NCBI Taxonomy" id="34317"/>
    <lineage>
        <taxon>Eukaryota</taxon>
        <taxon>Viridiplantae</taxon>
        <taxon>Streptophyta</taxon>
        <taxon>Embryophyta</taxon>
        <taxon>Tracheophyta</taxon>
        <taxon>Spermatophyta</taxon>
        <taxon>Magnoliopsida</taxon>
        <taxon>eudicotyledons</taxon>
        <taxon>Gunneridae</taxon>
        <taxon>Pentapetalae</taxon>
        <taxon>rosids</taxon>
        <taxon>malvids</taxon>
        <taxon>Myrtales</taxon>
        <taxon>Myrtaceae</taxon>
        <taxon>Myrtoideae</taxon>
        <taxon>Eucalypteae</taxon>
        <taxon>Eucalyptus</taxon>
    </lineage>
</organism>
<dbReference type="InterPro" id="IPR035994">
    <property type="entry name" value="Nucleoside_phosphorylase_sf"/>
</dbReference>
<accession>A0ABD3JW65</accession>
<dbReference type="CDD" id="cd09008">
    <property type="entry name" value="MTAN"/>
    <property type="match status" value="1"/>
</dbReference>
<dbReference type="Gene3D" id="3.40.50.1580">
    <property type="entry name" value="Nucleoside phosphorylase domain"/>
    <property type="match status" value="1"/>
</dbReference>
<proteinExistence type="predicted"/>
<dbReference type="PANTHER" id="PTHR46994">
    <property type="entry name" value="5'-METHYLTHIOADENOSINE/S-ADENOSYLHOMOCYSTEINE NUCLEOSIDASE 1"/>
    <property type="match status" value="1"/>
</dbReference>
<evidence type="ECO:0000259" key="1">
    <source>
        <dbReference type="Pfam" id="PF01048"/>
    </source>
</evidence>
<dbReference type="Proteomes" id="UP001634007">
    <property type="component" value="Unassembled WGS sequence"/>
</dbReference>
<dbReference type="SUPFAM" id="SSF53167">
    <property type="entry name" value="Purine and uridine phosphorylases"/>
    <property type="match status" value="1"/>
</dbReference>
<gene>
    <name evidence="2" type="ORF">ACJRO7_027810</name>
</gene>
<comment type="caution">
    <text evidence="2">The sequence shown here is derived from an EMBL/GenBank/DDBJ whole genome shotgun (WGS) entry which is preliminary data.</text>
</comment>
<dbReference type="PANTHER" id="PTHR46994:SF1">
    <property type="entry name" value="5'-METHYLTHIOADENOSINE NUCLEOSIDASE"/>
    <property type="match status" value="1"/>
</dbReference>
<evidence type="ECO:0000313" key="3">
    <source>
        <dbReference type="Proteomes" id="UP001634007"/>
    </source>
</evidence>
<evidence type="ECO:0000313" key="2">
    <source>
        <dbReference type="EMBL" id="KAL3730842.1"/>
    </source>
</evidence>
<feature type="domain" description="Nucleoside phosphorylase" evidence="1">
    <location>
        <begin position="22"/>
        <end position="248"/>
    </location>
</feature>
<sequence length="271" mass="29097">MSPLHVTSSVDQKDDCERPISTIVFIIAMDAEALPILKRFNLAEDSAFFPGLPWIRYHGFYKDLQLNVIWPGKDLALGVNNIGTIPAALVTYASIQALKPDLIINAGTAGGYVSKGANIEDVFLVSSVAFHHRRIPLPGRDLYAIGRRQSFSMPLLSTELQLKDGALSTGDSFDICPPDEAFITANNANLVDMEGAAVAYVAGLLNVPTIFLKVVSNAIDGGEPSVEEFHQNLAVAMSALDQTVAEVLDFISGKCLSELSISETSSLGSTR</sequence>
<dbReference type="EMBL" id="JBJKBG010000007">
    <property type="protein sequence ID" value="KAL3730842.1"/>
    <property type="molecule type" value="Genomic_DNA"/>
</dbReference>
<protein>
    <recommendedName>
        <fullName evidence="1">Nucleoside phosphorylase domain-containing protein</fullName>
    </recommendedName>
</protein>
<dbReference type="InterPro" id="IPR000845">
    <property type="entry name" value="Nucleoside_phosphorylase_d"/>
</dbReference>
<dbReference type="InterPro" id="IPR044580">
    <property type="entry name" value="MTAN"/>
</dbReference>